<name>A0AB40C3H1_DIOCR</name>
<organism evidence="8 9">
    <name type="scientific">Dioscorea cayennensis subsp. rotundata</name>
    <name type="common">White Guinea yam</name>
    <name type="synonym">Dioscorea rotundata</name>
    <dbReference type="NCBI Taxonomy" id="55577"/>
    <lineage>
        <taxon>Eukaryota</taxon>
        <taxon>Viridiplantae</taxon>
        <taxon>Streptophyta</taxon>
        <taxon>Embryophyta</taxon>
        <taxon>Tracheophyta</taxon>
        <taxon>Spermatophyta</taxon>
        <taxon>Magnoliopsida</taxon>
        <taxon>Liliopsida</taxon>
        <taxon>Dioscoreales</taxon>
        <taxon>Dioscoreaceae</taxon>
        <taxon>Dioscorea</taxon>
    </lineage>
</organism>
<comment type="subcellular location">
    <subcellularLocation>
        <location evidence="1">Membrane</location>
        <topology evidence="1">Multi-pass membrane protein</topology>
    </subcellularLocation>
</comment>
<accession>A0AB40C3H1</accession>
<keyword evidence="5 6" id="KW-0472">Membrane</keyword>
<feature type="transmembrane region" description="Helical" evidence="6">
    <location>
        <begin position="185"/>
        <end position="205"/>
    </location>
</feature>
<evidence type="ECO:0000256" key="1">
    <source>
        <dbReference type="ARBA" id="ARBA00004141"/>
    </source>
</evidence>
<feature type="transmembrane region" description="Helical" evidence="6">
    <location>
        <begin position="523"/>
        <end position="543"/>
    </location>
</feature>
<dbReference type="AlphaFoldDB" id="A0AB40C3H1"/>
<evidence type="ECO:0000313" key="9">
    <source>
        <dbReference type="RefSeq" id="XP_039133899.1"/>
    </source>
</evidence>
<dbReference type="GO" id="GO:0015171">
    <property type="term" value="F:amino acid transmembrane transporter activity"/>
    <property type="evidence" value="ECO:0007669"/>
    <property type="project" value="TreeGrafter"/>
</dbReference>
<feature type="domain" description="Cationic amino acid transporter C-terminal" evidence="7">
    <location>
        <begin position="552"/>
        <end position="602"/>
    </location>
</feature>
<evidence type="ECO:0000256" key="5">
    <source>
        <dbReference type="ARBA" id="ARBA00023136"/>
    </source>
</evidence>
<evidence type="ECO:0000256" key="6">
    <source>
        <dbReference type="SAM" id="Phobius"/>
    </source>
</evidence>
<feature type="transmembrane region" description="Helical" evidence="6">
    <location>
        <begin position="555"/>
        <end position="573"/>
    </location>
</feature>
<evidence type="ECO:0000313" key="8">
    <source>
        <dbReference type="Proteomes" id="UP001515500"/>
    </source>
</evidence>
<feature type="transmembrane region" description="Helical" evidence="6">
    <location>
        <begin position="338"/>
        <end position="362"/>
    </location>
</feature>
<proteinExistence type="inferred from homology"/>
<evidence type="ECO:0000256" key="3">
    <source>
        <dbReference type="ARBA" id="ARBA00022692"/>
    </source>
</evidence>
<dbReference type="GeneID" id="120270893"/>
<dbReference type="Proteomes" id="UP001515500">
    <property type="component" value="Chromosome 10"/>
</dbReference>
<dbReference type="InterPro" id="IPR029485">
    <property type="entry name" value="CAT_C"/>
</dbReference>
<feature type="transmembrane region" description="Helical" evidence="6">
    <location>
        <begin position="382"/>
        <end position="403"/>
    </location>
</feature>
<feature type="transmembrane region" description="Helical" evidence="6">
    <location>
        <begin position="580"/>
        <end position="597"/>
    </location>
</feature>
<feature type="transmembrane region" description="Helical" evidence="6">
    <location>
        <begin position="255"/>
        <end position="277"/>
    </location>
</feature>
<reference evidence="9" key="1">
    <citation type="submission" date="2025-08" db="UniProtKB">
        <authorList>
            <consortium name="RefSeq"/>
        </authorList>
    </citation>
    <scope>IDENTIFICATION</scope>
</reference>
<feature type="transmembrane region" description="Helical" evidence="6">
    <location>
        <begin position="124"/>
        <end position="146"/>
    </location>
</feature>
<gene>
    <name evidence="9" type="primary">LOC120270893</name>
</gene>
<evidence type="ECO:0000259" key="7">
    <source>
        <dbReference type="Pfam" id="PF13906"/>
    </source>
</evidence>
<keyword evidence="4 6" id="KW-1133">Transmembrane helix</keyword>
<protein>
    <submittedName>
        <fullName evidence="9">Cationic amino acid transporter 7, chloroplastic-like isoform X1</fullName>
    </submittedName>
</protein>
<dbReference type="GO" id="GO:0005886">
    <property type="term" value="C:plasma membrane"/>
    <property type="evidence" value="ECO:0007669"/>
    <property type="project" value="TreeGrafter"/>
</dbReference>
<dbReference type="Gene3D" id="1.20.1740.10">
    <property type="entry name" value="Amino acid/polyamine transporter I"/>
    <property type="match status" value="1"/>
</dbReference>
<keyword evidence="8" id="KW-1185">Reference proteome</keyword>
<comment type="similarity">
    <text evidence="2">Belongs to the amino acid-polyamine-organocation (APC) superfamily. Cationic amino acid transporter (CAT) (TC 2.A.3.3) family.</text>
</comment>
<sequence>MDKMKEPTSVSSFSTSTAYFRALRDTPRRLAQRATSVTTTHEEMSRVRARSGSDMARTLRWPDLIGFGLGGMVGAGVFVSTGRAARLYAGPAVIVSYVIAGLCALLSAFCYTEFAVDMPVAGGAFSYLRVTFGEFAAFLTGANLVMEYVFSNAAVARSFTAYLGTAIGVATTEKWRITVAGLPEGFNHIDLLALAVVLLISLCICHRSKSNPIHIKIQSLFDSSQKDFIPFHLTPKKFIFFFTFKLNLSTKESSVLNMILTGIHLAFIFFIIIMGFWRGSFKNFTHPADPAKNNGGFFPYGISGVFVGASMVYLSYIGYDAVSTMAEEVKNPARDIPIGVSGSVAVVSLLYCLMAASMSMIVPYDAMDTEAPFSAAFSGSDGWGWVSRVIGVGASFGILTSLLVSMLGQARYLCVIARSNVVPVWLARVNPSTSTPVNASAFLGVFTASIALFTDLNVLLNLVCIGTLFVFYMVANAVIYRRYVVIGSTNPVPTITFLVCFSTISVIFTLIWQFSAAGRTKAVLLGGCIVAAIVVMQAFHLLVPQARKPEFWGVPFMPWIPSGSIALNVFLLGSLDRQSYVRFGFFSALAVLVYVLYSVHASFDAEENGHHLNTSQFDDTNDAGSLKV</sequence>
<feature type="transmembrane region" description="Helical" evidence="6">
    <location>
        <begin position="492"/>
        <end position="511"/>
    </location>
</feature>
<feature type="transmembrane region" description="Helical" evidence="6">
    <location>
        <begin position="458"/>
        <end position="480"/>
    </location>
</feature>
<evidence type="ECO:0000256" key="4">
    <source>
        <dbReference type="ARBA" id="ARBA00022989"/>
    </source>
</evidence>
<dbReference type="Pfam" id="PF13520">
    <property type="entry name" value="AA_permease_2"/>
    <property type="match status" value="2"/>
</dbReference>
<feature type="transmembrane region" description="Helical" evidence="6">
    <location>
        <begin position="88"/>
        <end position="112"/>
    </location>
</feature>
<dbReference type="PANTHER" id="PTHR43243:SF41">
    <property type="entry name" value="CATIONIC AMINO ACID TRANSPORTER 7, CHLOROPLASTIC"/>
    <property type="match status" value="1"/>
</dbReference>
<dbReference type="InterPro" id="IPR002293">
    <property type="entry name" value="AA/rel_permease1"/>
</dbReference>
<feature type="transmembrane region" description="Helical" evidence="6">
    <location>
        <begin position="64"/>
        <end position="82"/>
    </location>
</feature>
<evidence type="ECO:0000256" key="2">
    <source>
        <dbReference type="ARBA" id="ARBA00008572"/>
    </source>
</evidence>
<dbReference type="Pfam" id="PF13906">
    <property type="entry name" value="AA_permease_C"/>
    <property type="match status" value="1"/>
</dbReference>
<dbReference type="PANTHER" id="PTHR43243">
    <property type="entry name" value="INNER MEMBRANE TRANSPORTER YGJI-RELATED"/>
    <property type="match status" value="1"/>
</dbReference>
<feature type="transmembrane region" description="Helical" evidence="6">
    <location>
        <begin position="297"/>
        <end position="317"/>
    </location>
</feature>
<keyword evidence="3 6" id="KW-0812">Transmembrane</keyword>
<dbReference type="RefSeq" id="XP_039133899.1">
    <property type="nucleotide sequence ID" value="XM_039277965.1"/>
</dbReference>